<dbReference type="InterPro" id="IPR005019">
    <property type="entry name" value="Adenine_glyco"/>
</dbReference>
<dbReference type="EMBL" id="AUZX01011626">
    <property type="protein sequence ID" value="EQD42698.1"/>
    <property type="molecule type" value="Genomic_DNA"/>
</dbReference>
<reference evidence="1" key="1">
    <citation type="submission" date="2013-08" db="EMBL/GenBank/DDBJ databases">
        <authorList>
            <person name="Mendez C."/>
            <person name="Richter M."/>
            <person name="Ferrer M."/>
            <person name="Sanchez J."/>
        </authorList>
    </citation>
    <scope>NUCLEOTIDE SEQUENCE</scope>
</reference>
<reference evidence="1" key="2">
    <citation type="journal article" date="2014" name="ISME J.">
        <title>Microbial stratification in low pH oxic and suboxic macroscopic growths along an acid mine drainage.</title>
        <authorList>
            <person name="Mendez-Garcia C."/>
            <person name="Mesa V."/>
            <person name="Sprenger R.R."/>
            <person name="Richter M."/>
            <person name="Diez M.S."/>
            <person name="Solano J."/>
            <person name="Bargiela R."/>
            <person name="Golyshina O.V."/>
            <person name="Manteca A."/>
            <person name="Ramos J.L."/>
            <person name="Gallego J.R."/>
            <person name="Llorente I."/>
            <person name="Martins Dos Santos V.A."/>
            <person name="Jensen O.N."/>
            <person name="Pelaez A.I."/>
            <person name="Sanchez J."/>
            <person name="Ferrer M."/>
        </authorList>
    </citation>
    <scope>NUCLEOTIDE SEQUENCE</scope>
</reference>
<protein>
    <submittedName>
        <fullName evidence="1">DNA-3-methyladenine glycosylase I</fullName>
    </submittedName>
</protein>
<dbReference type="Pfam" id="PF03352">
    <property type="entry name" value="Adenine_glyco"/>
    <property type="match status" value="1"/>
</dbReference>
<evidence type="ECO:0000313" key="1">
    <source>
        <dbReference type="EMBL" id="EQD42698.1"/>
    </source>
</evidence>
<dbReference type="InterPro" id="IPR011257">
    <property type="entry name" value="DNA_glycosylase"/>
</dbReference>
<name>T0ZC98_9ZZZZ</name>
<proteinExistence type="predicted"/>
<feature type="non-terminal residue" evidence="1">
    <location>
        <position position="59"/>
    </location>
</feature>
<gene>
    <name evidence="1" type="ORF">B1A_15835</name>
</gene>
<dbReference type="Gene3D" id="1.10.340.30">
    <property type="entry name" value="Hypothetical protein, domain 2"/>
    <property type="match status" value="1"/>
</dbReference>
<dbReference type="SUPFAM" id="SSF48150">
    <property type="entry name" value="DNA-glycosylase"/>
    <property type="match status" value="1"/>
</dbReference>
<dbReference type="PANTHER" id="PTHR31116">
    <property type="entry name" value="OS04G0501200 PROTEIN"/>
    <property type="match status" value="1"/>
</dbReference>
<dbReference type="GO" id="GO:0008725">
    <property type="term" value="F:DNA-3-methyladenine glycosylase activity"/>
    <property type="evidence" value="ECO:0007669"/>
    <property type="project" value="InterPro"/>
</dbReference>
<comment type="caution">
    <text evidence="1">The sequence shown here is derived from an EMBL/GenBank/DDBJ whole genome shotgun (WGS) entry which is preliminary data.</text>
</comment>
<dbReference type="GO" id="GO:0006284">
    <property type="term" value="P:base-excision repair"/>
    <property type="evidence" value="ECO:0007669"/>
    <property type="project" value="InterPro"/>
</dbReference>
<dbReference type="PANTHER" id="PTHR31116:SF29">
    <property type="entry name" value="DNA GLYCOSYLASE SUPERFAMILY PROTEIN"/>
    <property type="match status" value="1"/>
</dbReference>
<organism evidence="1">
    <name type="scientific">mine drainage metagenome</name>
    <dbReference type="NCBI Taxonomy" id="410659"/>
    <lineage>
        <taxon>unclassified sequences</taxon>
        <taxon>metagenomes</taxon>
        <taxon>ecological metagenomes</taxon>
    </lineage>
</organism>
<dbReference type="AlphaFoldDB" id="T0ZC98"/>
<sequence length="59" mass="6946">MPQRCAWVPLHDPLYIAYHDVEWGVPLKDRRALFELLCLEGAQAGLSWRTILHRRAGYR</sequence>
<accession>T0ZC98</accession>